<dbReference type="Gene3D" id="1.10.510.10">
    <property type="entry name" value="Transferase(Phosphotransferase) domain 1"/>
    <property type="match status" value="1"/>
</dbReference>
<dbReference type="SUPFAM" id="SSF56112">
    <property type="entry name" value="Protein kinase-like (PK-like)"/>
    <property type="match status" value="1"/>
</dbReference>
<dbReference type="FunFam" id="1.10.510.10:FF:000571">
    <property type="entry name" value="Maternal embryonic leucine zipper kinase"/>
    <property type="match status" value="1"/>
</dbReference>
<keyword evidence="2 3" id="KW-0067">ATP-binding</keyword>
<evidence type="ECO:0000256" key="2">
    <source>
        <dbReference type="ARBA" id="ARBA00022840"/>
    </source>
</evidence>
<feature type="region of interest" description="Disordered" evidence="5">
    <location>
        <begin position="13"/>
        <end position="47"/>
    </location>
</feature>
<dbReference type="InterPro" id="IPR011009">
    <property type="entry name" value="Kinase-like_dom_sf"/>
</dbReference>
<comment type="similarity">
    <text evidence="4">Belongs to the protein kinase superfamily.</text>
</comment>
<dbReference type="SMART" id="SM00220">
    <property type="entry name" value="S_TKc"/>
    <property type="match status" value="1"/>
</dbReference>
<reference evidence="7" key="1">
    <citation type="submission" date="2020-05" db="EMBL/GenBank/DDBJ databases">
        <title>Phylogenomic resolution of chytrid fungi.</title>
        <authorList>
            <person name="Stajich J.E."/>
            <person name="Amses K."/>
            <person name="Simmons R."/>
            <person name="Seto K."/>
            <person name="Myers J."/>
            <person name="Bonds A."/>
            <person name="Quandt C.A."/>
            <person name="Barry K."/>
            <person name="Liu P."/>
            <person name="Grigoriev I."/>
            <person name="Longcore J.E."/>
            <person name="James T.Y."/>
        </authorList>
    </citation>
    <scope>NUCLEOTIDE SEQUENCE</scope>
    <source>
        <strain evidence="7">JEL0513</strain>
    </source>
</reference>
<organism evidence="7 8">
    <name type="scientific">Physocladia obscura</name>
    <dbReference type="NCBI Taxonomy" id="109957"/>
    <lineage>
        <taxon>Eukaryota</taxon>
        <taxon>Fungi</taxon>
        <taxon>Fungi incertae sedis</taxon>
        <taxon>Chytridiomycota</taxon>
        <taxon>Chytridiomycota incertae sedis</taxon>
        <taxon>Chytridiomycetes</taxon>
        <taxon>Chytridiales</taxon>
        <taxon>Chytriomycetaceae</taxon>
        <taxon>Physocladia</taxon>
    </lineage>
</organism>
<dbReference type="PROSITE" id="PS00108">
    <property type="entry name" value="PROTEIN_KINASE_ST"/>
    <property type="match status" value="1"/>
</dbReference>
<dbReference type="PROSITE" id="PS00107">
    <property type="entry name" value="PROTEIN_KINASE_ATP"/>
    <property type="match status" value="1"/>
</dbReference>
<keyword evidence="8" id="KW-1185">Reference proteome</keyword>
<evidence type="ECO:0000313" key="7">
    <source>
        <dbReference type="EMBL" id="KAJ3114769.1"/>
    </source>
</evidence>
<dbReference type="CDD" id="cd05117">
    <property type="entry name" value="STKc_CAMK"/>
    <property type="match status" value="1"/>
</dbReference>
<evidence type="ECO:0000256" key="4">
    <source>
        <dbReference type="RuleBase" id="RU000304"/>
    </source>
</evidence>
<dbReference type="EMBL" id="JADGJH010001342">
    <property type="protein sequence ID" value="KAJ3114769.1"/>
    <property type="molecule type" value="Genomic_DNA"/>
</dbReference>
<proteinExistence type="inferred from homology"/>
<evidence type="ECO:0000256" key="3">
    <source>
        <dbReference type="PROSITE-ProRule" id="PRU10141"/>
    </source>
</evidence>
<dbReference type="InterPro" id="IPR000719">
    <property type="entry name" value="Prot_kinase_dom"/>
</dbReference>
<dbReference type="InterPro" id="IPR008271">
    <property type="entry name" value="Ser/Thr_kinase_AS"/>
</dbReference>
<dbReference type="InterPro" id="IPR017441">
    <property type="entry name" value="Protein_kinase_ATP_BS"/>
</dbReference>
<evidence type="ECO:0000313" key="8">
    <source>
        <dbReference type="Proteomes" id="UP001211907"/>
    </source>
</evidence>
<keyword evidence="4" id="KW-0418">Kinase</keyword>
<dbReference type="AlphaFoldDB" id="A0AAD5XEF7"/>
<name>A0AAD5XEF7_9FUNG</name>
<evidence type="ECO:0000256" key="1">
    <source>
        <dbReference type="ARBA" id="ARBA00022741"/>
    </source>
</evidence>
<dbReference type="GO" id="GO:0005524">
    <property type="term" value="F:ATP binding"/>
    <property type="evidence" value="ECO:0007669"/>
    <property type="project" value="UniProtKB-UniRule"/>
</dbReference>
<dbReference type="Proteomes" id="UP001211907">
    <property type="component" value="Unassembled WGS sequence"/>
</dbReference>
<feature type="compositionally biased region" description="Polar residues" evidence="5">
    <location>
        <begin position="390"/>
        <end position="404"/>
    </location>
</feature>
<feature type="binding site" evidence="3">
    <location>
        <position position="87"/>
    </location>
    <ligand>
        <name>ATP</name>
        <dbReference type="ChEBI" id="CHEBI:30616"/>
    </ligand>
</feature>
<dbReference type="Gene3D" id="3.30.200.20">
    <property type="entry name" value="Phosphorylase Kinase, domain 1"/>
    <property type="match status" value="1"/>
</dbReference>
<dbReference type="PROSITE" id="PS50011">
    <property type="entry name" value="PROTEIN_KINASE_DOM"/>
    <property type="match status" value="1"/>
</dbReference>
<evidence type="ECO:0000259" key="6">
    <source>
        <dbReference type="PROSITE" id="PS50011"/>
    </source>
</evidence>
<dbReference type="GO" id="GO:0004674">
    <property type="term" value="F:protein serine/threonine kinase activity"/>
    <property type="evidence" value="ECO:0007669"/>
    <property type="project" value="UniProtKB-KW"/>
</dbReference>
<feature type="compositionally biased region" description="Basic and acidic residues" evidence="5">
    <location>
        <begin position="14"/>
        <end position="30"/>
    </location>
</feature>
<keyword evidence="4" id="KW-0723">Serine/threonine-protein kinase</keyword>
<keyword evidence="4" id="KW-0808">Transferase</keyword>
<evidence type="ECO:0000256" key="5">
    <source>
        <dbReference type="SAM" id="MobiDB-lite"/>
    </source>
</evidence>
<feature type="region of interest" description="Disordered" evidence="5">
    <location>
        <begin position="390"/>
        <end position="418"/>
    </location>
</feature>
<feature type="domain" description="Protein kinase" evidence="6">
    <location>
        <begin position="58"/>
        <end position="325"/>
    </location>
</feature>
<keyword evidence="1 3" id="KW-0547">Nucleotide-binding</keyword>
<protein>
    <recommendedName>
        <fullName evidence="6">Protein kinase domain-containing protein</fullName>
    </recommendedName>
</protein>
<dbReference type="Pfam" id="PF00069">
    <property type="entry name" value="Pkinase"/>
    <property type="match status" value="1"/>
</dbReference>
<sequence>MLGHIKAIIHHKSREVGAEKGSKDGQKKDSGSVGATSADSSPAAKYPGANPVPFESLYTASKALGQGSFATVFLAERNSDKAQFAVKVIDKHNKKILASELRSEISILQKVHHEHLICLEDYFETDDKVFLVTQLATGDNFMVQLHLGGELFDLIEQRGFFSEKDAAAIISQLLSAIESLHSLGIVHRDLKPENILLRDKLSKTHILVTDFGLSKMATNDHILHTTCGSPIYVSPEVLLKTPGHGRPVDLWAVGVISYILLVGYTPFWGETQADLFQAIKVCDYEFDKQHWSHISDLAKDFISKLLDPNPDTRLTATEALKHSWLSNTHEQDILPSVKQNFNSDKLKKAARAVIIANRLLHVVEKINRDKDHSKEQTLFVAEKLMRSLSSNENRLKSGNENSVRQGDEQTVPVESYQT</sequence>
<comment type="caution">
    <text evidence="7">The sequence shown here is derived from an EMBL/GenBank/DDBJ whole genome shotgun (WGS) entry which is preliminary data.</text>
</comment>
<dbReference type="PANTHER" id="PTHR24347">
    <property type="entry name" value="SERINE/THREONINE-PROTEIN KINASE"/>
    <property type="match status" value="1"/>
</dbReference>
<dbReference type="FunFam" id="3.30.200.20:FF:000042">
    <property type="entry name" value="Aurora kinase A"/>
    <property type="match status" value="1"/>
</dbReference>
<gene>
    <name evidence="7" type="ORF">HK100_001560</name>
</gene>
<accession>A0AAD5XEF7</accession>